<feature type="transmembrane region" description="Helical" evidence="9">
    <location>
        <begin position="78"/>
        <end position="100"/>
    </location>
</feature>
<dbReference type="EMBL" id="SGXD01000001">
    <property type="protein sequence ID" value="RZS91170.1"/>
    <property type="molecule type" value="Genomic_DNA"/>
</dbReference>
<evidence type="ECO:0000256" key="7">
    <source>
        <dbReference type="ARBA" id="ARBA00049663"/>
    </source>
</evidence>
<keyword evidence="6 9" id="KW-0472">Membrane</keyword>
<feature type="transmembrane region" description="Helical" evidence="9">
    <location>
        <begin position="304"/>
        <end position="323"/>
    </location>
</feature>
<dbReference type="GO" id="GO:0015128">
    <property type="term" value="F:gluconate transmembrane transporter activity"/>
    <property type="evidence" value="ECO:0007669"/>
    <property type="project" value="InterPro"/>
</dbReference>
<dbReference type="AlphaFoldDB" id="A0A4Q7NVZ6"/>
<gene>
    <name evidence="10" type="ORF">EV189_0404</name>
</gene>
<evidence type="ECO:0000256" key="4">
    <source>
        <dbReference type="ARBA" id="ARBA00022692"/>
    </source>
</evidence>
<feature type="transmembrane region" description="Helical" evidence="9">
    <location>
        <begin position="335"/>
        <end position="357"/>
    </location>
</feature>
<evidence type="ECO:0000256" key="5">
    <source>
        <dbReference type="ARBA" id="ARBA00022989"/>
    </source>
</evidence>
<evidence type="ECO:0000313" key="11">
    <source>
        <dbReference type="Proteomes" id="UP000293638"/>
    </source>
</evidence>
<sequence>MAAGAATVMSSRLLAADQAAGSDTRLVLAALVGIALIILLITLLKLHPFLSLTVGALVTAAVAGSGLPAGLASYTKGFGATTASVGILVALGAMLGRLLVDSGGAAQIVDTLVGRAGPRLLPWAMGLVGALIGLPMFFEIGLVLLMPVIVLVARRTEQPLMRVAVPAIAGLSAMHGFVPPHPGPLAAIGLLKADLGLTLGLGILVAVPALVLAGPVFSSVAVRLAPVGAPELFSSGDDGSEDNPDAATGEPATRPERRPSFPVTLATVLLPVVLMLARSLADILQDDKGAMPRKALDFIGDPTVALLIGVLVAMWTFGFSLGLDRARTNAVLERSLAPIVGILLIVAAGGGFKQVLVDSGISKTISGWVEGSSISTLFLAWLIAVALRLATGSATVATTTAAGILAPAGAHLSSSHLSLLVLAIGAGSLFFSHVNDAGFWLVKQFLGLSVAQTFKTWSILETILSVVGIVVVLVLSVVV</sequence>
<keyword evidence="11" id="KW-1185">Reference proteome</keyword>
<organism evidence="10 11">
    <name type="scientific">Motilibacter rhizosphaerae</name>
    <dbReference type="NCBI Taxonomy" id="598652"/>
    <lineage>
        <taxon>Bacteria</taxon>
        <taxon>Bacillati</taxon>
        <taxon>Actinomycetota</taxon>
        <taxon>Actinomycetes</taxon>
        <taxon>Motilibacterales</taxon>
        <taxon>Motilibacteraceae</taxon>
        <taxon>Motilibacter</taxon>
    </lineage>
</organism>
<feature type="region of interest" description="Disordered" evidence="8">
    <location>
        <begin position="233"/>
        <end position="258"/>
    </location>
</feature>
<dbReference type="PIRSF" id="PIRSF002746">
    <property type="entry name" value="Gluconate_transporter"/>
    <property type="match status" value="1"/>
</dbReference>
<evidence type="ECO:0000256" key="9">
    <source>
        <dbReference type="SAM" id="Phobius"/>
    </source>
</evidence>
<comment type="caution">
    <text evidence="10">The sequence shown here is derived from an EMBL/GenBank/DDBJ whole genome shotgun (WGS) entry which is preliminary data.</text>
</comment>
<feature type="transmembrane region" description="Helical" evidence="9">
    <location>
        <begin position="160"/>
        <end position="178"/>
    </location>
</feature>
<keyword evidence="5 9" id="KW-1133">Transmembrane helix</keyword>
<dbReference type="NCBIfam" id="TIGR00791">
    <property type="entry name" value="gntP"/>
    <property type="match status" value="1"/>
</dbReference>
<comment type="similarity">
    <text evidence="7">Belongs to the GntP permease family.</text>
</comment>
<evidence type="ECO:0000256" key="3">
    <source>
        <dbReference type="ARBA" id="ARBA00022475"/>
    </source>
</evidence>
<proteinExistence type="inferred from homology"/>
<dbReference type="InterPro" id="IPR003474">
    <property type="entry name" value="Glcn_transporter"/>
</dbReference>
<feature type="transmembrane region" description="Helical" evidence="9">
    <location>
        <begin position="454"/>
        <end position="478"/>
    </location>
</feature>
<evidence type="ECO:0000256" key="8">
    <source>
        <dbReference type="SAM" id="MobiDB-lite"/>
    </source>
</evidence>
<feature type="transmembrane region" description="Helical" evidence="9">
    <location>
        <begin position="198"/>
        <end position="217"/>
    </location>
</feature>
<keyword evidence="2" id="KW-0813">Transport</keyword>
<reference evidence="10 11" key="1">
    <citation type="submission" date="2019-02" db="EMBL/GenBank/DDBJ databases">
        <title>Genomic Encyclopedia of Type Strains, Phase IV (KMG-IV): sequencing the most valuable type-strain genomes for metagenomic binning, comparative biology and taxonomic classification.</title>
        <authorList>
            <person name="Goeker M."/>
        </authorList>
    </citation>
    <scope>NUCLEOTIDE SEQUENCE [LARGE SCALE GENOMIC DNA]</scope>
    <source>
        <strain evidence="10 11">DSM 45622</strain>
    </source>
</reference>
<evidence type="ECO:0000313" key="10">
    <source>
        <dbReference type="EMBL" id="RZS91170.1"/>
    </source>
</evidence>
<feature type="transmembrane region" description="Helical" evidence="9">
    <location>
        <begin position="263"/>
        <end position="284"/>
    </location>
</feature>
<dbReference type="Proteomes" id="UP000293638">
    <property type="component" value="Unassembled WGS sequence"/>
</dbReference>
<evidence type="ECO:0000256" key="6">
    <source>
        <dbReference type="ARBA" id="ARBA00023136"/>
    </source>
</evidence>
<keyword evidence="4 9" id="KW-0812">Transmembrane</keyword>
<name>A0A4Q7NVZ6_9ACTN</name>
<dbReference type="PANTHER" id="PTHR30354">
    <property type="entry name" value="GNT FAMILY GLUCONATE TRANSPORTER"/>
    <property type="match status" value="1"/>
</dbReference>
<evidence type="ECO:0000256" key="1">
    <source>
        <dbReference type="ARBA" id="ARBA00004651"/>
    </source>
</evidence>
<evidence type="ECO:0000256" key="2">
    <source>
        <dbReference type="ARBA" id="ARBA00022448"/>
    </source>
</evidence>
<feature type="transmembrane region" description="Helical" evidence="9">
    <location>
        <begin position="377"/>
        <end position="405"/>
    </location>
</feature>
<dbReference type="PANTHER" id="PTHR30354:SF22">
    <property type="entry name" value="HIGH-AFFINITY GLUCONATE TRANSPORTER"/>
    <property type="match status" value="1"/>
</dbReference>
<accession>A0A4Q7NVZ6</accession>
<feature type="transmembrane region" description="Helical" evidence="9">
    <location>
        <begin position="120"/>
        <end position="153"/>
    </location>
</feature>
<protein>
    <submittedName>
        <fullName evidence="10">GntP family gluconate:H+ symporter</fullName>
    </submittedName>
</protein>
<comment type="subcellular location">
    <subcellularLocation>
        <location evidence="1">Cell membrane</location>
        <topology evidence="1">Multi-pass membrane protein</topology>
    </subcellularLocation>
</comment>
<keyword evidence="3" id="KW-1003">Cell membrane</keyword>
<feature type="transmembrane region" description="Helical" evidence="9">
    <location>
        <begin position="50"/>
        <end position="71"/>
    </location>
</feature>
<dbReference type="GO" id="GO:0005886">
    <property type="term" value="C:plasma membrane"/>
    <property type="evidence" value="ECO:0007669"/>
    <property type="project" value="UniProtKB-SubCell"/>
</dbReference>
<dbReference type="Pfam" id="PF02447">
    <property type="entry name" value="GntP_permease"/>
    <property type="match status" value="1"/>
</dbReference>
<feature type="transmembrane region" description="Helical" evidence="9">
    <location>
        <begin position="417"/>
        <end position="434"/>
    </location>
</feature>
<feature type="transmembrane region" description="Helical" evidence="9">
    <location>
        <begin position="26"/>
        <end position="44"/>
    </location>
</feature>